<reference evidence="4 5" key="1">
    <citation type="submission" date="2020-12" db="EMBL/GenBank/DDBJ databases">
        <title>Metabolic potential, ecology and presence of endohyphal bacteria is reflected in genomic diversity of Mucoromycotina.</title>
        <authorList>
            <person name="Muszewska A."/>
            <person name="Okrasinska A."/>
            <person name="Steczkiewicz K."/>
            <person name="Drgas O."/>
            <person name="Orlowska M."/>
            <person name="Perlinska-Lenart U."/>
            <person name="Aleksandrzak-Piekarczyk T."/>
            <person name="Szatraj K."/>
            <person name="Zielenkiewicz U."/>
            <person name="Pilsyk S."/>
            <person name="Malc E."/>
            <person name="Mieczkowski P."/>
            <person name="Kruszewska J.S."/>
            <person name="Biernat P."/>
            <person name="Pawlowska J."/>
        </authorList>
    </citation>
    <scope>NUCLEOTIDE SEQUENCE [LARGE SCALE GENOMIC DNA]</scope>
    <source>
        <strain evidence="4 5">CBS 142.35</strain>
    </source>
</reference>
<evidence type="ECO:0000256" key="1">
    <source>
        <dbReference type="ARBA" id="ARBA00022450"/>
    </source>
</evidence>
<dbReference type="Pfam" id="PF23562">
    <property type="entry name" value="AMP-binding_C_3"/>
    <property type="match status" value="1"/>
</dbReference>
<dbReference type="Pfam" id="PF00501">
    <property type="entry name" value="AMP-binding"/>
    <property type="match status" value="1"/>
</dbReference>
<protein>
    <recommendedName>
        <fullName evidence="3">AMP-dependent synthetase/ligase domain-containing protein</fullName>
    </recommendedName>
</protein>
<dbReference type="EMBL" id="JAEPRB010000117">
    <property type="protein sequence ID" value="KAG2221184.1"/>
    <property type="molecule type" value="Genomic_DNA"/>
</dbReference>
<feature type="domain" description="AMP-dependent synthetase/ligase" evidence="3">
    <location>
        <begin position="3"/>
        <end position="71"/>
    </location>
</feature>
<name>A0A8H7VNI4_9FUNG</name>
<dbReference type="OrthoDB" id="2261568at2759"/>
<dbReference type="Gene3D" id="3.40.50.12780">
    <property type="entry name" value="N-terminal domain of ligase-like"/>
    <property type="match status" value="1"/>
</dbReference>
<comment type="caution">
    <text evidence="4">The sequence shown here is derived from an EMBL/GenBank/DDBJ whole genome shotgun (WGS) entry which is preliminary data.</text>
</comment>
<keyword evidence="1" id="KW-0596">Phosphopantetheine</keyword>
<dbReference type="PANTHER" id="PTHR43439">
    <property type="entry name" value="PHENYLACETATE-COENZYME A LIGASE"/>
    <property type="match status" value="1"/>
</dbReference>
<evidence type="ECO:0000256" key="2">
    <source>
        <dbReference type="ARBA" id="ARBA00022553"/>
    </source>
</evidence>
<dbReference type="PANTHER" id="PTHR43439:SF2">
    <property type="entry name" value="ENZYME, PUTATIVE (JCVI)-RELATED"/>
    <property type="match status" value="1"/>
</dbReference>
<gene>
    <name evidence="4" type="ORF">INT45_007761</name>
</gene>
<organism evidence="4 5">
    <name type="scientific">Circinella minor</name>
    <dbReference type="NCBI Taxonomy" id="1195481"/>
    <lineage>
        <taxon>Eukaryota</taxon>
        <taxon>Fungi</taxon>
        <taxon>Fungi incertae sedis</taxon>
        <taxon>Mucoromycota</taxon>
        <taxon>Mucoromycotina</taxon>
        <taxon>Mucoromycetes</taxon>
        <taxon>Mucorales</taxon>
        <taxon>Lichtheimiaceae</taxon>
        <taxon>Circinella</taxon>
    </lineage>
</organism>
<dbReference type="InterPro" id="IPR000873">
    <property type="entry name" value="AMP-dep_synth/lig_dom"/>
</dbReference>
<evidence type="ECO:0000313" key="4">
    <source>
        <dbReference type="EMBL" id="KAG2221184.1"/>
    </source>
</evidence>
<dbReference type="AlphaFoldDB" id="A0A8H7VNI4"/>
<keyword evidence="2" id="KW-0597">Phosphoprotein</keyword>
<dbReference type="InterPro" id="IPR042099">
    <property type="entry name" value="ANL_N_sf"/>
</dbReference>
<dbReference type="Proteomes" id="UP000646827">
    <property type="component" value="Unassembled WGS sequence"/>
</dbReference>
<proteinExistence type="predicted"/>
<accession>A0A8H7VNI4</accession>
<evidence type="ECO:0000313" key="5">
    <source>
        <dbReference type="Proteomes" id="UP000646827"/>
    </source>
</evidence>
<keyword evidence="5" id="KW-1185">Reference proteome</keyword>
<dbReference type="SUPFAM" id="SSF56801">
    <property type="entry name" value="Acetyl-CoA synthetase-like"/>
    <property type="match status" value="1"/>
</dbReference>
<evidence type="ECO:0000259" key="3">
    <source>
        <dbReference type="Pfam" id="PF00501"/>
    </source>
</evidence>
<dbReference type="InterPro" id="IPR051414">
    <property type="entry name" value="Adenylate-forming_Reductase"/>
</dbReference>
<sequence length="301" mass="34265">MDSAPIIYEQLAEYLNTQPISKETTIILQNFKFALCGGAPLHKQTGDFLRSKGLNVQNHYGMTETGILSTSNVSNNEVNNDQWYCIHPIKELLNYVTFEPFEDNMDMYQLVIHSNYPSLSKDAGNRTNGDYATKDLFIEISPGSNVWKFIGRTDDMLLMKHGEMTDPTPIKNEICNEEIIENCLVIGENYEHISVVIELNVNKALQYSPINMISKVYDAVIRANAYAPPHGIIAVPDMVYILPLNKKLPITPKGTIIRKKAMEIYRQEIEQLYDDKYSSHITVAHHHHSSASLKNKDIKKF</sequence>